<dbReference type="Gene3D" id="3.30.200.20">
    <property type="entry name" value="Phosphorylase Kinase, domain 1"/>
    <property type="match status" value="1"/>
</dbReference>
<dbReference type="EC" id="2.7.11.1" evidence="1"/>
<comment type="catalytic activity">
    <reaction evidence="8">
        <text>L-seryl-[protein] + ATP = O-phospho-L-seryl-[protein] + ADP + H(+)</text>
        <dbReference type="Rhea" id="RHEA:17989"/>
        <dbReference type="Rhea" id="RHEA-COMP:9863"/>
        <dbReference type="Rhea" id="RHEA-COMP:11604"/>
        <dbReference type="ChEBI" id="CHEBI:15378"/>
        <dbReference type="ChEBI" id="CHEBI:29999"/>
        <dbReference type="ChEBI" id="CHEBI:30616"/>
        <dbReference type="ChEBI" id="CHEBI:83421"/>
        <dbReference type="ChEBI" id="CHEBI:456216"/>
        <dbReference type="EC" id="2.7.11.1"/>
    </reaction>
</comment>
<dbReference type="PANTHER" id="PTHR24363">
    <property type="entry name" value="SERINE/THREONINE PROTEIN KINASE"/>
    <property type="match status" value="1"/>
</dbReference>
<dbReference type="EMBL" id="CP001291">
    <property type="protein sequence ID" value="ACK69399.1"/>
    <property type="molecule type" value="Genomic_DNA"/>
</dbReference>
<accession>B7KIJ3</accession>
<dbReference type="OrthoDB" id="416165at2"/>
<evidence type="ECO:0000256" key="5">
    <source>
        <dbReference type="ARBA" id="ARBA00022777"/>
    </source>
</evidence>
<dbReference type="eggNOG" id="COG0515">
    <property type="taxonomic scope" value="Bacteria"/>
</dbReference>
<dbReference type="STRING" id="65393.PCC7424_0943"/>
<dbReference type="PROSITE" id="PS50011">
    <property type="entry name" value="PROTEIN_KINASE_DOM"/>
    <property type="match status" value="1"/>
</dbReference>
<sequence>MTPEEFINFINHEFLQIEGKPVDNREEAIIRGSLQGLTYEEMKKNESALKGLNVSYIARFVAHNLWNKLNNIFQKKSILVNGERVRKSNLWDLIERINQQGLILEQPPSLNPLISLSDPMLDKVLLGRYRVIGDLASNEYSKTYLAEDIGFSQSVPCIVKQWQSNSEKMTQRFQREAWALQELGRHDQIPQLLADFEEGGYYYLVHQFIEGKYLSQKLILEQPWSEFQVVDLLKKILEVLAFIHQQNKIHREINPDNLIERDSDGKIVLIGFGSLKQVATGQTITTQNSNRGYIAPEQAVGSPRFCSDVYAVGKIGIQALTGIEPTKFKVDPNTLNTIWREHIQVNSHLGDILDKMICYDFRQRYSTATEALQALESLNLEAFT</sequence>
<dbReference type="InterPro" id="IPR058651">
    <property type="entry name" value="HTH_VMAP-M9"/>
</dbReference>
<dbReference type="PANTHER" id="PTHR24363:SF0">
    <property type="entry name" value="SERINE_THREONINE KINASE LIKE DOMAIN CONTAINING 1"/>
    <property type="match status" value="1"/>
</dbReference>
<dbReference type="AlphaFoldDB" id="B7KIJ3"/>
<dbReference type="Gene3D" id="1.10.510.10">
    <property type="entry name" value="Transferase(Phosphotransferase) domain 1"/>
    <property type="match status" value="1"/>
</dbReference>
<dbReference type="RefSeq" id="WP_012598346.1">
    <property type="nucleotide sequence ID" value="NC_011729.1"/>
</dbReference>
<evidence type="ECO:0000256" key="1">
    <source>
        <dbReference type="ARBA" id="ARBA00012513"/>
    </source>
</evidence>
<organism evidence="10 11">
    <name type="scientific">Gloeothece citriformis (strain PCC 7424)</name>
    <name type="common">Cyanothece sp. (strain PCC 7424)</name>
    <dbReference type="NCBI Taxonomy" id="65393"/>
    <lineage>
        <taxon>Bacteria</taxon>
        <taxon>Bacillati</taxon>
        <taxon>Cyanobacteriota</taxon>
        <taxon>Cyanophyceae</taxon>
        <taxon>Oscillatoriophycideae</taxon>
        <taxon>Chroococcales</taxon>
        <taxon>Aphanothecaceae</taxon>
        <taxon>Gloeothece</taxon>
        <taxon>Gloeothece citriformis</taxon>
    </lineage>
</organism>
<keyword evidence="3" id="KW-0808">Transferase</keyword>
<evidence type="ECO:0000259" key="9">
    <source>
        <dbReference type="PROSITE" id="PS50011"/>
    </source>
</evidence>
<evidence type="ECO:0000256" key="7">
    <source>
        <dbReference type="ARBA" id="ARBA00047899"/>
    </source>
</evidence>
<dbReference type="Pfam" id="PF26355">
    <property type="entry name" value="HTH_VMAP-M9"/>
    <property type="match status" value="1"/>
</dbReference>
<keyword evidence="4" id="KW-0547">Nucleotide-binding</keyword>
<protein>
    <recommendedName>
        <fullName evidence="1">non-specific serine/threonine protein kinase</fullName>
        <ecNumber evidence="1">2.7.11.1</ecNumber>
    </recommendedName>
</protein>
<proteinExistence type="predicted"/>
<dbReference type="GO" id="GO:0004674">
    <property type="term" value="F:protein serine/threonine kinase activity"/>
    <property type="evidence" value="ECO:0007669"/>
    <property type="project" value="UniProtKB-KW"/>
</dbReference>
<keyword evidence="2 10" id="KW-0723">Serine/threonine-protein kinase</keyword>
<dbReference type="InterPro" id="IPR000719">
    <property type="entry name" value="Prot_kinase_dom"/>
</dbReference>
<evidence type="ECO:0000313" key="10">
    <source>
        <dbReference type="EMBL" id="ACK69399.1"/>
    </source>
</evidence>
<dbReference type="SUPFAM" id="SSF56112">
    <property type="entry name" value="Protein kinase-like (PK-like)"/>
    <property type="match status" value="1"/>
</dbReference>
<dbReference type="SMART" id="SM00220">
    <property type="entry name" value="S_TKc"/>
    <property type="match status" value="1"/>
</dbReference>
<evidence type="ECO:0000256" key="2">
    <source>
        <dbReference type="ARBA" id="ARBA00022527"/>
    </source>
</evidence>
<dbReference type="HOGENOM" id="CLU_725064_0_0_3"/>
<dbReference type="CDD" id="cd14014">
    <property type="entry name" value="STKc_PknB_like"/>
    <property type="match status" value="1"/>
</dbReference>
<comment type="catalytic activity">
    <reaction evidence="7">
        <text>L-threonyl-[protein] + ATP = O-phospho-L-threonyl-[protein] + ADP + H(+)</text>
        <dbReference type="Rhea" id="RHEA:46608"/>
        <dbReference type="Rhea" id="RHEA-COMP:11060"/>
        <dbReference type="Rhea" id="RHEA-COMP:11605"/>
        <dbReference type="ChEBI" id="CHEBI:15378"/>
        <dbReference type="ChEBI" id="CHEBI:30013"/>
        <dbReference type="ChEBI" id="CHEBI:30616"/>
        <dbReference type="ChEBI" id="CHEBI:61977"/>
        <dbReference type="ChEBI" id="CHEBI:456216"/>
        <dbReference type="EC" id="2.7.11.1"/>
    </reaction>
</comment>
<dbReference type="Proteomes" id="UP000002384">
    <property type="component" value="Chromosome"/>
</dbReference>
<evidence type="ECO:0000313" key="11">
    <source>
        <dbReference type="Proteomes" id="UP000002384"/>
    </source>
</evidence>
<evidence type="ECO:0000256" key="4">
    <source>
        <dbReference type="ARBA" id="ARBA00022741"/>
    </source>
</evidence>
<keyword evidence="6" id="KW-0067">ATP-binding</keyword>
<name>B7KIJ3_GLOC7</name>
<keyword evidence="11" id="KW-1185">Reference proteome</keyword>
<keyword evidence="5 10" id="KW-0418">Kinase</keyword>
<evidence type="ECO:0000256" key="6">
    <source>
        <dbReference type="ARBA" id="ARBA00022840"/>
    </source>
</evidence>
<dbReference type="InterPro" id="IPR011009">
    <property type="entry name" value="Kinase-like_dom_sf"/>
</dbReference>
<reference evidence="11" key="1">
    <citation type="journal article" date="2011" name="MBio">
        <title>Novel metabolic attributes of the genus Cyanothece, comprising a group of unicellular nitrogen-fixing Cyanobacteria.</title>
        <authorList>
            <person name="Bandyopadhyay A."/>
            <person name="Elvitigala T."/>
            <person name="Welsh E."/>
            <person name="Stockel J."/>
            <person name="Liberton M."/>
            <person name="Min H."/>
            <person name="Sherman L.A."/>
            <person name="Pakrasi H.B."/>
        </authorList>
    </citation>
    <scope>NUCLEOTIDE SEQUENCE [LARGE SCALE GENOMIC DNA]</scope>
    <source>
        <strain evidence="11">PCC 7424</strain>
    </source>
</reference>
<dbReference type="KEGG" id="cyc:PCC7424_0943"/>
<dbReference type="Pfam" id="PF00069">
    <property type="entry name" value="Pkinase"/>
    <property type="match status" value="1"/>
</dbReference>
<evidence type="ECO:0000256" key="3">
    <source>
        <dbReference type="ARBA" id="ARBA00022679"/>
    </source>
</evidence>
<feature type="domain" description="Protein kinase" evidence="9">
    <location>
        <begin position="129"/>
        <end position="384"/>
    </location>
</feature>
<gene>
    <name evidence="10" type="ordered locus">PCC7424_0943</name>
</gene>
<dbReference type="GO" id="GO:0005524">
    <property type="term" value="F:ATP binding"/>
    <property type="evidence" value="ECO:0007669"/>
    <property type="project" value="UniProtKB-KW"/>
</dbReference>
<evidence type="ECO:0000256" key="8">
    <source>
        <dbReference type="ARBA" id="ARBA00048679"/>
    </source>
</evidence>